<comment type="catalytic activity">
    <reaction evidence="10">
        <text>5-amino-1-(5-phospho-beta-D-ribosyl)imidazole + S-adenosyl-L-methionine = 4-amino-2-methyl-5-(phosphooxymethyl)pyrimidine + CO + 5'-deoxyadenosine + formate + L-methionine + 3 H(+)</text>
        <dbReference type="Rhea" id="RHEA:24840"/>
        <dbReference type="ChEBI" id="CHEBI:15378"/>
        <dbReference type="ChEBI" id="CHEBI:15740"/>
        <dbReference type="ChEBI" id="CHEBI:17245"/>
        <dbReference type="ChEBI" id="CHEBI:17319"/>
        <dbReference type="ChEBI" id="CHEBI:57844"/>
        <dbReference type="ChEBI" id="CHEBI:58354"/>
        <dbReference type="ChEBI" id="CHEBI:59789"/>
        <dbReference type="ChEBI" id="CHEBI:137981"/>
        <dbReference type="EC" id="4.1.99.17"/>
    </reaction>
</comment>
<feature type="binding site" evidence="10">
    <location>
        <position position="142"/>
    </location>
    <ligand>
        <name>substrate</name>
    </ligand>
</feature>
<dbReference type="SFLD" id="SFLDS00113">
    <property type="entry name" value="Radical_SAM_Phosphomethylpyrim"/>
    <property type="match status" value="1"/>
</dbReference>
<evidence type="ECO:0000256" key="10">
    <source>
        <dbReference type="HAMAP-Rule" id="MF_00089"/>
    </source>
</evidence>
<dbReference type="FunFam" id="3.20.20.540:FF:000001">
    <property type="entry name" value="Phosphomethylpyrimidine synthase"/>
    <property type="match status" value="1"/>
</dbReference>
<feature type="binding site" evidence="10">
    <location>
        <position position="346"/>
    </location>
    <ligand>
        <name>Zn(2+)</name>
        <dbReference type="ChEBI" id="CHEBI:29105"/>
    </ligand>
</feature>
<evidence type="ECO:0000256" key="1">
    <source>
        <dbReference type="ARBA" id="ARBA00003175"/>
    </source>
</evidence>
<evidence type="ECO:0000256" key="8">
    <source>
        <dbReference type="ARBA" id="ARBA00023014"/>
    </source>
</evidence>
<dbReference type="InterPro" id="IPR038521">
    <property type="entry name" value="ThiC/Bza_core_dom"/>
</dbReference>
<dbReference type="NCBIfam" id="NF009895">
    <property type="entry name" value="PRK13352.1"/>
    <property type="match status" value="1"/>
</dbReference>
<proteinExistence type="inferred from homology"/>
<dbReference type="NCBIfam" id="TIGR00190">
    <property type="entry name" value="thiC"/>
    <property type="match status" value="1"/>
</dbReference>
<keyword evidence="3 10" id="KW-0949">S-adenosyl-L-methionine</keyword>
<dbReference type="PANTHER" id="PTHR30557:SF1">
    <property type="entry name" value="PHOSPHOMETHYLPYRIMIDINE SYNTHASE, CHLOROPLASTIC"/>
    <property type="match status" value="1"/>
</dbReference>
<dbReference type="GO" id="GO:0005829">
    <property type="term" value="C:cytosol"/>
    <property type="evidence" value="ECO:0007669"/>
    <property type="project" value="TreeGrafter"/>
</dbReference>
<name>A0AAW9PU04_9CYAN</name>
<comment type="function">
    <text evidence="1 10">Catalyzes the synthesis of the hydroxymethylpyrimidine phosphate (HMP-P) moiety of thiamine from aminoimidazole ribotide (AIR) in a radical S-adenosyl-L-methionine (SAM)-dependent reaction.</text>
</comment>
<feature type="binding site" evidence="10">
    <location>
        <begin position="239"/>
        <end position="242"/>
    </location>
    <ligand>
        <name>substrate</name>
    </ligand>
</feature>
<evidence type="ECO:0000256" key="7">
    <source>
        <dbReference type="ARBA" id="ARBA00023004"/>
    </source>
</evidence>
<evidence type="ECO:0000256" key="6">
    <source>
        <dbReference type="ARBA" id="ARBA00022977"/>
    </source>
</evidence>
<evidence type="ECO:0000256" key="5">
    <source>
        <dbReference type="ARBA" id="ARBA00022833"/>
    </source>
</evidence>
<evidence type="ECO:0000256" key="4">
    <source>
        <dbReference type="ARBA" id="ARBA00022723"/>
    </source>
</evidence>
<keyword evidence="12" id="KW-1185">Reference proteome</keyword>
<keyword evidence="2 10" id="KW-0004">4Fe-4S</keyword>
<feature type="binding site" evidence="10">
    <location>
        <position position="305"/>
    </location>
    <ligand>
        <name>substrate</name>
    </ligand>
</feature>
<dbReference type="GO" id="GO:0009229">
    <property type="term" value="P:thiamine diphosphate biosynthetic process"/>
    <property type="evidence" value="ECO:0007669"/>
    <property type="project" value="UniProtKB-UniRule"/>
</dbReference>
<evidence type="ECO:0000256" key="3">
    <source>
        <dbReference type="ARBA" id="ARBA00022691"/>
    </source>
</evidence>
<feature type="binding site" evidence="10">
    <location>
        <position position="178"/>
    </location>
    <ligand>
        <name>substrate</name>
    </ligand>
</feature>
<comment type="similarity">
    <text evidence="10">Belongs to the ThiC family.</text>
</comment>
<keyword evidence="8 10" id="KW-0411">Iron-sulfur</keyword>
<feature type="binding site" evidence="10">
    <location>
        <position position="278"/>
    </location>
    <ligand>
        <name>substrate</name>
    </ligand>
</feature>
<feature type="binding site" evidence="10">
    <location>
        <position position="434"/>
    </location>
    <ligand>
        <name>[4Fe-4S] cluster</name>
        <dbReference type="ChEBI" id="CHEBI:49883"/>
        <note>4Fe-4S-S-AdoMet</note>
    </ligand>
</feature>
<feature type="binding site" evidence="10">
    <location>
        <position position="112"/>
    </location>
    <ligand>
        <name>substrate</name>
    </ligand>
</feature>
<keyword evidence="9 10" id="KW-0456">Lyase</keyword>
<dbReference type="EC" id="4.1.99.17" evidence="10"/>
<dbReference type="Pfam" id="PF01964">
    <property type="entry name" value="ThiC_Rad_SAM"/>
    <property type="match status" value="1"/>
</dbReference>
<dbReference type="InterPro" id="IPR037509">
    <property type="entry name" value="ThiC"/>
</dbReference>
<feature type="binding site" evidence="10">
    <location>
        <position position="429"/>
    </location>
    <ligand>
        <name>[4Fe-4S] cluster</name>
        <dbReference type="ChEBI" id="CHEBI:49883"/>
        <note>4Fe-4S-S-AdoMet</note>
    </ligand>
</feature>
<sequence>MTGSSNHSAPTRRGAYRGTQMHCARQGDITEEMYYVAWRENLPVELVRSEVARGRAIIPANKNHTNLEPMMIGIASKCKVNANIGASPNVSDLSEEVAKLNLAVKYGADTVMDLSTGGGNLDEIRTAIINASPVPIGTVPIYQALESVHGKIENLAPEDFLHIIEKQAQQGVDYQTIHAGILIEHLPLVRNRLTGIVSRGGGILARWMLHHHKQNPLYTHFGDIIEIFKRYDVSFSLGDSLRPGCTHDASDDAQLAELKTLGKLTRRAWEHDIQVMVEGPGHVPMDQIEFNVRKQMEECSEAPFYVLGPLVTDIAPGYDHITSAIGAAMAGWYGTAMLCYVTPKEHLGLPNAEDVRNGLIAYKIAAHAADIARHRPGARDRDDELSRARYNFDWNRQFELSLDPERAKEYHDESLPADIYKTAEFCSMCGPKFCPMQTKVDADALTELEKFLAKEPVAQV</sequence>
<gene>
    <name evidence="10 11" type="primary">thiC</name>
    <name evidence="11" type="ORF">V2H45_04925</name>
</gene>
<feature type="binding site" evidence="10">
    <location>
        <position position="282"/>
    </location>
    <ligand>
        <name>Zn(2+)</name>
        <dbReference type="ChEBI" id="CHEBI:29105"/>
    </ligand>
</feature>
<dbReference type="GO" id="GO:0051539">
    <property type="term" value="F:4 iron, 4 sulfur cluster binding"/>
    <property type="evidence" value="ECO:0007669"/>
    <property type="project" value="UniProtKB-KW"/>
</dbReference>
<protein>
    <recommendedName>
        <fullName evidence="10">Phosphomethylpyrimidine synthase</fullName>
        <ecNumber evidence="10">4.1.99.17</ecNumber>
    </recommendedName>
    <alternativeName>
        <fullName evidence="10">Hydroxymethylpyrimidine phosphate synthase</fullName>
        <shortName evidence="10">HMP-P synthase</shortName>
        <shortName evidence="10">HMP-phosphate synthase</shortName>
        <shortName evidence="10">HMPP synthase</shortName>
    </alternativeName>
    <alternativeName>
        <fullName evidence="10">Thiamine biosynthesis protein ThiC</fullName>
    </alternativeName>
</protein>
<evidence type="ECO:0000256" key="9">
    <source>
        <dbReference type="ARBA" id="ARBA00023239"/>
    </source>
</evidence>
<dbReference type="Gene3D" id="3.20.20.540">
    <property type="entry name" value="Radical SAM ThiC family, central domain"/>
    <property type="match status" value="1"/>
</dbReference>
<keyword evidence="5 10" id="KW-0862">Zinc</keyword>
<dbReference type="EMBL" id="JAZBJZ010000012">
    <property type="protein sequence ID" value="MEE3716087.1"/>
    <property type="molecule type" value="Genomic_DNA"/>
</dbReference>
<dbReference type="PANTHER" id="PTHR30557">
    <property type="entry name" value="THIAMINE BIOSYNTHESIS PROTEIN THIC"/>
    <property type="match status" value="1"/>
</dbReference>
<dbReference type="AlphaFoldDB" id="A0AAW9PU04"/>
<dbReference type="GO" id="GO:0008270">
    <property type="term" value="F:zinc ion binding"/>
    <property type="evidence" value="ECO:0007669"/>
    <property type="project" value="UniProtKB-UniRule"/>
</dbReference>
<keyword evidence="6 10" id="KW-0784">Thiamine biosynthesis</keyword>
<comment type="pathway">
    <text evidence="10">Cofactor biosynthesis; thiamine diphosphate biosynthesis.</text>
</comment>
<feature type="binding site" evidence="10">
    <location>
        <begin position="198"/>
        <end position="200"/>
    </location>
    <ligand>
        <name>substrate</name>
    </ligand>
</feature>
<dbReference type="SFLD" id="SFLDG01114">
    <property type="entry name" value="phosphomethylpyrimidine_syntha"/>
    <property type="match status" value="1"/>
</dbReference>
<dbReference type="NCBIfam" id="NF006763">
    <property type="entry name" value="PRK09284.1"/>
    <property type="match status" value="1"/>
</dbReference>
<dbReference type="InterPro" id="IPR002817">
    <property type="entry name" value="ThiC/BzaA/B"/>
</dbReference>
<evidence type="ECO:0000313" key="11">
    <source>
        <dbReference type="EMBL" id="MEE3716087.1"/>
    </source>
</evidence>
<dbReference type="SFLD" id="SFLDF00407">
    <property type="entry name" value="phosphomethylpyrimidine_syntha"/>
    <property type="match status" value="1"/>
</dbReference>
<keyword evidence="7 10" id="KW-0408">Iron</keyword>
<dbReference type="Proteomes" id="UP001333818">
    <property type="component" value="Unassembled WGS sequence"/>
</dbReference>
<dbReference type="RefSeq" id="WP_330482512.1">
    <property type="nucleotide sequence ID" value="NZ_JAZBJZ010000012.1"/>
</dbReference>
<organism evidence="11 12">
    <name type="scientific">Tumidithrix elongata BACA0141</name>
    <dbReference type="NCBI Taxonomy" id="2716417"/>
    <lineage>
        <taxon>Bacteria</taxon>
        <taxon>Bacillati</taxon>
        <taxon>Cyanobacteriota</taxon>
        <taxon>Cyanophyceae</taxon>
        <taxon>Pseudanabaenales</taxon>
        <taxon>Pseudanabaenaceae</taxon>
        <taxon>Tumidithrix</taxon>
        <taxon>Tumidithrix elongata</taxon>
    </lineage>
</organism>
<reference evidence="11" key="1">
    <citation type="submission" date="2024-01" db="EMBL/GenBank/DDBJ databases">
        <title>Bank of Algae and Cyanobacteria of the Azores (BACA) strain genomes.</title>
        <authorList>
            <person name="Luz R."/>
            <person name="Cordeiro R."/>
            <person name="Fonseca A."/>
            <person name="Goncalves V."/>
        </authorList>
    </citation>
    <scope>NUCLEOTIDE SEQUENCE</scope>
    <source>
        <strain evidence="11">BACA0141</strain>
    </source>
</reference>
<evidence type="ECO:0000256" key="2">
    <source>
        <dbReference type="ARBA" id="ARBA00022485"/>
    </source>
</evidence>
<keyword evidence="4 10" id="KW-0479">Metal-binding</keyword>
<dbReference type="GO" id="GO:0009228">
    <property type="term" value="P:thiamine biosynthetic process"/>
    <property type="evidence" value="ECO:0007669"/>
    <property type="project" value="UniProtKB-UniRule"/>
</dbReference>
<evidence type="ECO:0000313" key="12">
    <source>
        <dbReference type="Proteomes" id="UP001333818"/>
    </source>
</evidence>
<dbReference type="Gene3D" id="6.10.250.620">
    <property type="match status" value="1"/>
</dbReference>
<dbReference type="GO" id="GO:0070284">
    <property type="term" value="F:phosphomethylpyrimidine synthase activity"/>
    <property type="evidence" value="ECO:0007669"/>
    <property type="project" value="UniProtKB-EC"/>
</dbReference>
<dbReference type="HAMAP" id="MF_00089">
    <property type="entry name" value="ThiC"/>
    <property type="match status" value="1"/>
</dbReference>
<comment type="cofactor">
    <cofactor evidence="10">
        <name>[4Fe-4S] cluster</name>
        <dbReference type="ChEBI" id="CHEBI:49883"/>
    </cofactor>
    <text evidence="10">Binds 1 [4Fe-4S] cluster per subunit. The cluster is coordinated with 3 cysteines and an exchangeable S-adenosyl-L-methionine.</text>
</comment>
<accession>A0AAW9PU04</accession>
<comment type="caution">
    <text evidence="11">The sequence shown here is derived from an EMBL/GenBank/DDBJ whole genome shotgun (WGS) entry which is preliminary data.</text>
</comment>
<feature type="binding site" evidence="10">
    <location>
        <position position="83"/>
    </location>
    <ligand>
        <name>substrate</name>
    </ligand>
</feature>
<feature type="binding site" evidence="10">
    <location>
        <position position="426"/>
    </location>
    <ligand>
        <name>[4Fe-4S] cluster</name>
        <dbReference type="ChEBI" id="CHEBI:49883"/>
        <note>4Fe-4S-S-AdoMet</note>
    </ligand>
</feature>